<keyword evidence="5" id="KW-0418">Kinase</keyword>
<dbReference type="InterPro" id="IPR004358">
    <property type="entry name" value="Sig_transdc_His_kin-like_C"/>
</dbReference>
<dbReference type="GO" id="GO:0043565">
    <property type="term" value="F:sequence-specific DNA binding"/>
    <property type="evidence" value="ECO:0007669"/>
    <property type="project" value="InterPro"/>
</dbReference>
<keyword evidence="7" id="KW-0804">Transcription</keyword>
<evidence type="ECO:0000256" key="7">
    <source>
        <dbReference type="ARBA" id="ARBA00023163"/>
    </source>
</evidence>
<evidence type="ECO:0000256" key="8">
    <source>
        <dbReference type="PROSITE-ProRule" id="PRU00169"/>
    </source>
</evidence>
<keyword evidence="9" id="KW-0732">Signal</keyword>
<feature type="chain" id="PRO_5016236648" description="histidine kinase" evidence="9">
    <location>
        <begin position="31"/>
        <end position="1340"/>
    </location>
</feature>
<dbReference type="CDD" id="cd00082">
    <property type="entry name" value="HisKA"/>
    <property type="match status" value="1"/>
</dbReference>
<dbReference type="Pfam" id="PF00072">
    <property type="entry name" value="Response_reg"/>
    <property type="match status" value="1"/>
</dbReference>
<keyword evidence="3 8" id="KW-0597">Phosphoprotein</keyword>
<reference evidence="13 14" key="1">
    <citation type="submission" date="2018-03" db="EMBL/GenBank/DDBJ databases">
        <title>Genomic Encyclopedia of Archaeal and Bacterial Type Strains, Phase II (KMG-II): from individual species to whole genera.</title>
        <authorList>
            <person name="Goeker M."/>
        </authorList>
    </citation>
    <scope>NUCLEOTIDE SEQUENCE [LARGE SCALE GENOMIC DNA]</scope>
    <source>
        <strain evidence="13 14">DSM 28229</strain>
    </source>
</reference>
<comment type="catalytic activity">
    <reaction evidence="1">
        <text>ATP + protein L-histidine = ADP + protein N-phospho-L-histidine.</text>
        <dbReference type="EC" id="2.7.13.3"/>
    </reaction>
</comment>
<dbReference type="SUPFAM" id="SSF63829">
    <property type="entry name" value="Calcium-dependent phosphotriesterase"/>
    <property type="match status" value="3"/>
</dbReference>
<feature type="domain" description="HTH araC/xylS-type" evidence="10">
    <location>
        <begin position="1234"/>
        <end position="1333"/>
    </location>
</feature>
<evidence type="ECO:0000256" key="9">
    <source>
        <dbReference type="SAM" id="SignalP"/>
    </source>
</evidence>
<accession>A0A316A4R6</accession>
<evidence type="ECO:0000313" key="14">
    <source>
        <dbReference type="Proteomes" id="UP000245535"/>
    </source>
</evidence>
<dbReference type="PROSITE" id="PS50110">
    <property type="entry name" value="RESPONSE_REGULATORY"/>
    <property type="match status" value="1"/>
</dbReference>
<dbReference type="InterPro" id="IPR009057">
    <property type="entry name" value="Homeodomain-like_sf"/>
</dbReference>
<dbReference type="Gene3D" id="1.10.10.60">
    <property type="entry name" value="Homeodomain-like"/>
    <property type="match status" value="2"/>
</dbReference>
<evidence type="ECO:0000259" key="12">
    <source>
        <dbReference type="PROSITE" id="PS50110"/>
    </source>
</evidence>
<dbReference type="PROSITE" id="PS01124">
    <property type="entry name" value="HTH_ARAC_FAMILY_2"/>
    <property type="match status" value="1"/>
</dbReference>
<dbReference type="SUPFAM" id="SSF46689">
    <property type="entry name" value="Homeodomain-like"/>
    <property type="match status" value="1"/>
</dbReference>
<dbReference type="Gene3D" id="1.10.287.130">
    <property type="match status" value="1"/>
</dbReference>
<dbReference type="InterPro" id="IPR018060">
    <property type="entry name" value="HTH_AraC"/>
</dbReference>
<evidence type="ECO:0000256" key="3">
    <source>
        <dbReference type="ARBA" id="ARBA00022553"/>
    </source>
</evidence>
<dbReference type="InterPro" id="IPR003661">
    <property type="entry name" value="HisK_dim/P_dom"/>
</dbReference>
<dbReference type="InterPro" id="IPR001789">
    <property type="entry name" value="Sig_transdc_resp-reg_receiver"/>
</dbReference>
<dbReference type="InterPro" id="IPR036890">
    <property type="entry name" value="HATPase_C_sf"/>
</dbReference>
<dbReference type="Gene3D" id="3.40.50.2300">
    <property type="match status" value="1"/>
</dbReference>
<organism evidence="13 14">
    <name type="scientific">Sediminitomix flava</name>
    <dbReference type="NCBI Taxonomy" id="379075"/>
    <lineage>
        <taxon>Bacteria</taxon>
        <taxon>Pseudomonadati</taxon>
        <taxon>Bacteroidota</taxon>
        <taxon>Cytophagia</taxon>
        <taxon>Cytophagales</taxon>
        <taxon>Flammeovirgaceae</taxon>
        <taxon>Sediminitomix</taxon>
    </lineage>
</organism>
<sequence length="1340" mass="154105">MMDFGLIRKNINRCCPLFLLVFLCSQLAIAKSPYFIIPYSVENGLAQSTVYAITQDTQGFMWFGTRGGGLNRFDGHSFSQYIHDPKDSTSIPHNVVSALLPADEGHIWVGTANGICLFSIHEAKSKVYKETVLEDERENFFYSFFKTKEGDFYAGSVDGLYLYNKESDSFKLISEEYRGIRTITQGPEGNIWFNSVGRLVCMSQDQQNFKVFEEKASDLQSLKADNILSLAFDRHDRLWIGTRNSGVNIMENIQVGKFKQYNTENSQLPSNDIRTLHEDQDGEIWIGTKKGVAIYQHFDQSFEIFQSDNYDKNSLSQNSVYSFYEDQNQNLWVGTWSGGVNLFSNNAQKFQAIQNHFIKNKRQPIGSVSTFWVDQEGTWIGSENQGLIFQESKGSTLSTKQFFPKEHIKTLWKDHNEDFWVGTFHGLKFKEKNSQHFRDILEGEGIYDLIEYPKGKIWASTLRYIYRIDKADFSIKRYSKEEGKLSSTYNRGGIFHLDRQGKLWVGAQKGLMIFDQKSDSFLSYEPKKNSNHLLFKSFIYDITEDQEHRIWIGTQNGLFALNLENNEILSFNKNEGLSSHMVHGVLYDAKENTIWASTSNGLNQVYLSDFKINAFSSSEGLQGEEFNRSACFISKDGQMFFGGTKGYNAFNPYDIQTNRKAPEVILDQISFLGSRNIHKTDSYKLYGKEKIEIPYGESAFSINYTAINYSQPKQITYALKISGHFNDWIQMGNQRQVHLAKLEPGSYEMSIKAANEDGVWGKPSTLELVILPPIWRAWWANLLYVLMITIIIQFIYKEWKVRQHFKNDLLVEKMSKEKMEYINQLKINFFTNVSHELRTPLSLIIGPLERIIKKGDDIPASHDYLALMLKNAKHLMQLVDELLEFRKVQSGKQRLKVQEIPLVKFINEISLSFEARAQNRDIELTTSGKDDLTLWADRAMFQKVIHNILSNAFKHTPKGGKIRLNVEKISSYNVKISISDTGVGMSKEMISQIFEYYSHKDSTLGEDKGVGIGMALSKEIIELHQGEIKVESEPDKGTTFHLILSLGKTHFEQLDGVEFLEVALDTEKNQEEEEGKTKEADSSIPKILVVDDNAEFRTFLRDGLKEKYTIIEAQNGVEAFEKAQKEQPQLILTDIMMPDMDGYEFCDKVKSHYDTDHMPVIFLSAKDSTESQKEALQKGGDAYISKPFDWDYLELTVETTLQKFDQLKQRYLKDLLNDEEKKIGEMSEDEKFTVEVKRIMEEYLSASELSVETFCKEIGMSRSNLNIKFKSIIGKSPNEYIKYYRMQKAAALLLTGKNSVIEVVYSVGFKSPSYFTKCFKETFGKLPSEYTEMYQKEEAK</sequence>
<feature type="modified residue" description="4-aspartylphosphate" evidence="8">
    <location>
        <position position="1134"/>
    </location>
</feature>
<feature type="signal peptide" evidence="9">
    <location>
        <begin position="1"/>
        <end position="30"/>
    </location>
</feature>
<dbReference type="InterPro" id="IPR011110">
    <property type="entry name" value="Reg_prop"/>
</dbReference>
<dbReference type="PANTHER" id="PTHR43547:SF2">
    <property type="entry name" value="HYBRID SIGNAL TRANSDUCTION HISTIDINE KINASE C"/>
    <property type="match status" value="1"/>
</dbReference>
<dbReference type="InterPro" id="IPR005467">
    <property type="entry name" value="His_kinase_dom"/>
</dbReference>
<dbReference type="EMBL" id="QGDO01000001">
    <property type="protein sequence ID" value="PWJ44757.1"/>
    <property type="molecule type" value="Genomic_DNA"/>
</dbReference>
<dbReference type="GO" id="GO:0003700">
    <property type="term" value="F:DNA-binding transcription factor activity"/>
    <property type="evidence" value="ECO:0007669"/>
    <property type="project" value="InterPro"/>
</dbReference>
<dbReference type="Proteomes" id="UP000245535">
    <property type="component" value="Unassembled WGS sequence"/>
</dbReference>
<evidence type="ECO:0000256" key="4">
    <source>
        <dbReference type="ARBA" id="ARBA00022679"/>
    </source>
</evidence>
<evidence type="ECO:0000259" key="10">
    <source>
        <dbReference type="PROSITE" id="PS01124"/>
    </source>
</evidence>
<keyword evidence="6" id="KW-0805">Transcription regulation</keyword>
<keyword evidence="4" id="KW-0808">Transferase</keyword>
<protein>
    <recommendedName>
        <fullName evidence="2">histidine kinase</fullName>
        <ecNumber evidence="2">2.7.13.3</ecNumber>
    </recommendedName>
</protein>
<gene>
    <name evidence="13" type="ORF">BC781_1011128</name>
</gene>
<evidence type="ECO:0000313" key="13">
    <source>
        <dbReference type="EMBL" id="PWJ44757.1"/>
    </source>
</evidence>
<dbReference type="RefSeq" id="WP_109616229.1">
    <property type="nucleotide sequence ID" value="NZ_QGDO01000001.1"/>
</dbReference>
<dbReference type="Pfam" id="PF12833">
    <property type="entry name" value="HTH_18"/>
    <property type="match status" value="1"/>
</dbReference>
<dbReference type="OrthoDB" id="9806995at2"/>
<evidence type="ECO:0000259" key="11">
    <source>
        <dbReference type="PROSITE" id="PS50109"/>
    </source>
</evidence>
<dbReference type="PROSITE" id="PS50109">
    <property type="entry name" value="HIS_KIN"/>
    <property type="match status" value="1"/>
</dbReference>
<dbReference type="Pfam" id="PF07494">
    <property type="entry name" value="Reg_prop"/>
    <property type="match status" value="6"/>
</dbReference>
<dbReference type="PRINTS" id="PR00344">
    <property type="entry name" value="BCTRLSENSOR"/>
</dbReference>
<dbReference type="InterPro" id="IPR013783">
    <property type="entry name" value="Ig-like_fold"/>
</dbReference>
<proteinExistence type="predicted"/>
<comment type="caution">
    <text evidence="13">The sequence shown here is derived from an EMBL/GenBank/DDBJ whole genome shotgun (WGS) entry which is preliminary data.</text>
</comment>
<dbReference type="Gene3D" id="3.30.565.10">
    <property type="entry name" value="Histidine kinase-like ATPase, C-terminal domain"/>
    <property type="match status" value="1"/>
</dbReference>
<dbReference type="InterPro" id="IPR011006">
    <property type="entry name" value="CheY-like_superfamily"/>
</dbReference>
<dbReference type="SMART" id="SM00387">
    <property type="entry name" value="HATPase_c"/>
    <property type="match status" value="1"/>
</dbReference>
<dbReference type="PANTHER" id="PTHR43547">
    <property type="entry name" value="TWO-COMPONENT HISTIDINE KINASE"/>
    <property type="match status" value="1"/>
</dbReference>
<keyword evidence="14" id="KW-1185">Reference proteome</keyword>
<dbReference type="EC" id="2.7.13.3" evidence="2"/>
<evidence type="ECO:0000256" key="5">
    <source>
        <dbReference type="ARBA" id="ARBA00022777"/>
    </source>
</evidence>
<dbReference type="SUPFAM" id="SSF55874">
    <property type="entry name" value="ATPase domain of HSP90 chaperone/DNA topoisomerase II/histidine kinase"/>
    <property type="match status" value="1"/>
</dbReference>
<dbReference type="SMART" id="SM00342">
    <property type="entry name" value="HTH_ARAC"/>
    <property type="match status" value="1"/>
</dbReference>
<dbReference type="FunFam" id="3.30.565.10:FF:000006">
    <property type="entry name" value="Sensor histidine kinase WalK"/>
    <property type="match status" value="1"/>
</dbReference>
<evidence type="ECO:0000256" key="6">
    <source>
        <dbReference type="ARBA" id="ARBA00023015"/>
    </source>
</evidence>
<dbReference type="SMART" id="SM00448">
    <property type="entry name" value="REC"/>
    <property type="match status" value="1"/>
</dbReference>
<dbReference type="Gene3D" id="2.130.10.10">
    <property type="entry name" value="YVTN repeat-like/Quinoprotein amine dehydrogenase"/>
    <property type="match status" value="3"/>
</dbReference>
<dbReference type="SMART" id="SM00388">
    <property type="entry name" value="HisKA"/>
    <property type="match status" value="1"/>
</dbReference>
<feature type="domain" description="Response regulatory" evidence="12">
    <location>
        <begin position="1086"/>
        <end position="1201"/>
    </location>
</feature>
<dbReference type="SUPFAM" id="SSF52172">
    <property type="entry name" value="CheY-like"/>
    <property type="match status" value="1"/>
</dbReference>
<dbReference type="FunFam" id="1.10.287.130:FF:000045">
    <property type="entry name" value="Two-component system sensor histidine kinase/response regulator"/>
    <property type="match status" value="1"/>
</dbReference>
<dbReference type="Pfam" id="PF02518">
    <property type="entry name" value="HATPase_c"/>
    <property type="match status" value="1"/>
</dbReference>
<dbReference type="Pfam" id="PF00512">
    <property type="entry name" value="HisKA"/>
    <property type="match status" value="1"/>
</dbReference>
<dbReference type="Gene3D" id="2.60.40.10">
    <property type="entry name" value="Immunoglobulins"/>
    <property type="match status" value="1"/>
</dbReference>
<dbReference type="InterPro" id="IPR036097">
    <property type="entry name" value="HisK_dim/P_sf"/>
</dbReference>
<feature type="domain" description="Histidine kinase" evidence="11">
    <location>
        <begin position="832"/>
        <end position="1048"/>
    </location>
</feature>
<dbReference type="InterPro" id="IPR015943">
    <property type="entry name" value="WD40/YVTN_repeat-like_dom_sf"/>
</dbReference>
<dbReference type="GO" id="GO:0000155">
    <property type="term" value="F:phosphorelay sensor kinase activity"/>
    <property type="evidence" value="ECO:0007669"/>
    <property type="project" value="InterPro"/>
</dbReference>
<evidence type="ECO:0000256" key="1">
    <source>
        <dbReference type="ARBA" id="ARBA00000085"/>
    </source>
</evidence>
<dbReference type="SUPFAM" id="SSF47384">
    <property type="entry name" value="Homodimeric domain of signal transducing histidine kinase"/>
    <property type="match status" value="1"/>
</dbReference>
<dbReference type="InterPro" id="IPR003594">
    <property type="entry name" value="HATPase_dom"/>
</dbReference>
<name>A0A316A4R6_SEDFL</name>
<evidence type="ECO:0000256" key="2">
    <source>
        <dbReference type="ARBA" id="ARBA00012438"/>
    </source>
</evidence>